<dbReference type="Gene3D" id="3.40.395.10">
    <property type="entry name" value="Adenoviral Proteinase, Chain A"/>
    <property type="match status" value="1"/>
</dbReference>
<dbReference type="PROSITE" id="PS01359">
    <property type="entry name" value="ZF_PHD_1"/>
    <property type="match status" value="1"/>
</dbReference>
<dbReference type="Gene3D" id="3.30.420.10">
    <property type="entry name" value="Ribonuclease H-like superfamily/Ribonuclease H"/>
    <property type="match status" value="1"/>
</dbReference>
<protein>
    <recommendedName>
        <fullName evidence="4">Integrase catalytic domain-containing protein</fullName>
    </recommendedName>
</protein>
<dbReference type="PANTHER" id="PTHR34718:SF2">
    <property type="entry name" value="PHD-TYPE DOMAIN-CONTAINING PROTEIN"/>
    <property type="match status" value="1"/>
</dbReference>
<keyword evidence="2" id="KW-0863">Zinc-finger</keyword>
<dbReference type="SUPFAM" id="SSF54001">
    <property type="entry name" value="Cysteine proteinases"/>
    <property type="match status" value="1"/>
</dbReference>
<keyword evidence="1" id="KW-0479">Metal-binding</keyword>
<dbReference type="GO" id="GO:0008270">
    <property type="term" value="F:zinc ion binding"/>
    <property type="evidence" value="ECO:0007669"/>
    <property type="project" value="UniProtKB-KW"/>
</dbReference>
<evidence type="ECO:0000259" key="4">
    <source>
        <dbReference type="PROSITE" id="PS50994"/>
    </source>
</evidence>
<organism evidence="5 6">
    <name type="scientific">Alosa alosa</name>
    <name type="common">allis shad</name>
    <dbReference type="NCBI Taxonomy" id="278164"/>
    <lineage>
        <taxon>Eukaryota</taxon>
        <taxon>Metazoa</taxon>
        <taxon>Chordata</taxon>
        <taxon>Craniata</taxon>
        <taxon>Vertebrata</taxon>
        <taxon>Euteleostomi</taxon>
        <taxon>Actinopterygii</taxon>
        <taxon>Neopterygii</taxon>
        <taxon>Teleostei</taxon>
        <taxon>Clupei</taxon>
        <taxon>Clupeiformes</taxon>
        <taxon>Clupeoidei</taxon>
        <taxon>Clupeidae</taxon>
        <taxon>Alosa</taxon>
    </lineage>
</organism>
<evidence type="ECO:0000313" key="6">
    <source>
        <dbReference type="Proteomes" id="UP000823561"/>
    </source>
</evidence>
<feature type="domain" description="Integrase catalytic" evidence="4">
    <location>
        <begin position="1"/>
        <end position="104"/>
    </location>
</feature>
<dbReference type="InterPro" id="IPR036397">
    <property type="entry name" value="RNaseH_sf"/>
</dbReference>
<keyword evidence="3" id="KW-0862">Zinc</keyword>
<dbReference type="SUPFAM" id="SSF57903">
    <property type="entry name" value="FYVE/PHD zinc finger"/>
    <property type="match status" value="1"/>
</dbReference>
<dbReference type="InterPro" id="IPR038765">
    <property type="entry name" value="Papain-like_cys_pep_sf"/>
</dbReference>
<dbReference type="PANTHER" id="PTHR34718">
    <property type="entry name" value="PHD-TYPE DOMAIN-CONTAINING PROTEIN"/>
    <property type="match status" value="1"/>
</dbReference>
<evidence type="ECO:0000256" key="2">
    <source>
        <dbReference type="ARBA" id="ARBA00022771"/>
    </source>
</evidence>
<evidence type="ECO:0000256" key="3">
    <source>
        <dbReference type="ARBA" id="ARBA00022833"/>
    </source>
</evidence>
<dbReference type="EMBL" id="JADWDJ010000002">
    <property type="protein sequence ID" value="KAG5284723.1"/>
    <property type="molecule type" value="Genomic_DNA"/>
</dbReference>
<dbReference type="GO" id="GO:0003676">
    <property type="term" value="F:nucleic acid binding"/>
    <property type="evidence" value="ECO:0007669"/>
    <property type="project" value="InterPro"/>
</dbReference>
<dbReference type="AlphaFoldDB" id="A0AAV6HBH4"/>
<dbReference type="InterPro" id="IPR011011">
    <property type="entry name" value="Znf_FYVE_PHD"/>
</dbReference>
<dbReference type="Proteomes" id="UP000823561">
    <property type="component" value="Chromosome 2"/>
</dbReference>
<dbReference type="GO" id="GO:0015074">
    <property type="term" value="P:DNA integration"/>
    <property type="evidence" value="ECO:0007669"/>
    <property type="project" value="InterPro"/>
</dbReference>
<evidence type="ECO:0000313" key="5">
    <source>
        <dbReference type="EMBL" id="KAG5284723.1"/>
    </source>
</evidence>
<sequence length="542" mass="60986">MDIFMSHCVPEVILTDRGREFCNEINAAMFERYGVKHRMTSAYHPQTNGLDERTNQTLKRAIGKTLDGHQNRWEDNLKNIVFAHNSSVQSSSRFSPFRLMYGREPRLFSEITGETEETEYVDTADEDDVEAYVKERAERDAEAYVKERAERDVEAYVKGRAERDAEVFEKVHANLEKAQQRQKVAYRNRSKRGMKRFLIKPGMEVLKKDERKRGRPGMTMKPDWPTKYRTPYASVKPIRTRSQTGSPIEETVELSCSDSSVLGSDTLEVACDGLPSEPSSQTETWQSDSDVVITSVQSGRPVPASLSDRVDDIRAMVLQPQAWLDDRAIDHAMALLRAQYPHVSGLHSTTSLALLTTVPAPTQGFVQIVNICANHWVTVSNIGCKVGTINIFDSLYQTYTEDFGAQVTCLLGFTGKTVVLEWPDVQRQKGGSDCGLFAIANSLTICRGEDPRMVQYDQKHMRTHLCSSFQAGVLTPFPSVVRNAPAVPARVIEVAVHCYCRRTVRVSKDAVVTCGRCGKVFHQDCISPHKEQIYVCRACTVI</sequence>
<name>A0AAV6HBH4_9TELE</name>
<reference evidence="5" key="1">
    <citation type="submission" date="2020-10" db="EMBL/GenBank/DDBJ databases">
        <title>Chromosome-scale genome assembly of the Allis shad, Alosa alosa.</title>
        <authorList>
            <person name="Margot Z."/>
            <person name="Christophe K."/>
            <person name="Cabau C."/>
            <person name="Louis A."/>
            <person name="Berthelot C."/>
            <person name="Parey E."/>
            <person name="Roest Crollius H."/>
            <person name="Montfort J."/>
            <person name="Robinson-Rechavi M."/>
            <person name="Bucao C."/>
            <person name="Bouchez O."/>
            <person name="Gislard M."/>
            <person name="Lluch J."/>
            <person name="Milhes M."/>
            <person name="Lampietro C."/>
            <person name="Lopez Roques C."/>
            <person name="Donnadieu C."/>
            <person name="Braasch I."/>
            <person name="Desvignes T."/>
            <person name="Postlethwait J."/>
            <person name="Bobe J."/>
            <person name="Guiguen Y."/>
        </authorList>
    </citation>
    <scope>NUCLEOTIDE SEQUENCE</scope>
    <source>
        <strain evidence="5">M-15738</strain>
        <tissue evidence="5">Blood</tissue>
    </source>
</reference>
<accession>A0AAV6HBH4</accession>
<dbReference type="InterPro" id="IPR012337">
    <property type="entry name" value="RNaseH-like_sf"/>
</dbReference>
<proteinExistence type="predicted"/>
<dbReference type="SUPFAM" id="SSF53098">
    <property type="entry name" value="Ribonuclease H-like"/>
    <property type="match status" value="1"/>
</dbReference>
<dbReference type="InterPro" id="IPR019786">
    <property type="entry name" value="Zinc_finger_PHD-type_CS"/>
</dbReference>
<dbReference type="CDD" id="cd15489">
    <property type="entry name" value="PHD_SF"/>
    <property type="match status" value="1"/>
</dbReference>
<evidence type="ECO:0000256" key="1">
    <source>
        <dbReference type="ARBA" id="ARBA00022723"/>
    </source>
</evidence>
<gene>
    <name evidence="5" type="ORF">AALO_G00029780</name>
</gene>
<comment type="caution">
    <text evidence="5">The sequence shown here is derived from an EMBL/GenBank/DDBJ whole genome shotgun (WGS) entry which is preliminary data.</text>
</comment>
<keyword evidence="6" id="KW-1185">Reference proteome</keyword>
<dbReference type="InterPro" id="IPR001584">
    <property type="entry name" value="Integrase_cat-core"/>
</dbReference>
<dbReference type="PROSITE" id="PS50994">
    <property type="entry name" value="INTEGRASE"/>
    <property type="match status" value="1"/>
</dbReference>